<reference evidence="3" key="1">
    <citation type="submission" date="2021-03" db="EMBL/GenBank/DDBJ databases">
        <title>Genome of Cognatishimia sp. F0-27.</title>
        <authorList>
            <person name="Ping X."/>
        </authorList>
    </citation>
    <scope>NUCLEOTIDE SEQUENCE [LARGE SCALE GENOMIC DNA]</scope>
    <source>
        <strain evidence="3">E313</strain>
    </source>
</reference>
<evidence type="ECO:0000313" key="3">
    <source>
        <dbReference type="Proteomes" id="UP000778797"/>
    </source>
</evidence>
<keyword evidence="1" id="KW-0472">Membrane</keyword>
<organism evidence="2 3">
    <name type="scientific">Winogradskyella immobilis</name>
    <dbReference type="NCBI Taxonomy" id="2816852"/>
    <lineage>
        <taxon>Bacteria</taxon>
        <taxon>Pseudomonadati</taxon>
        <taxon>Bacteroidota</taxon>
        <taxon>Flavobacteriia</taxon>
        <taxon>Flavobacteriales</taxon>
        <taxon>Flavobacteriaceae</taxon>
        <taxon>Winogradskyella</taxon>
    </lineage>
</organism>
<dbReference type="Proteomes" id="UP000778797">
    <property type="component" value="Unassembled WGS sequence"/>
</dbReference>
<evidence type="ECO:0000256" key="1">
    <source>
        <dbReference type="SAM" id="Phobius"/>
    </source>
</evidence>
<dbReference type="RefSeq" id="WP_227477486.1">
    <property type="nucleotide sequence ID" value="NZ_JAFMPT010000013.1"/>
</dbReference>
<keyword evidence="1" id="KW-0812">Transmembrane</keyword>
<gene>
    <name evidence="2" type="ORF">J1C55_10360</name>
</gene>
<proteinExistence type="predicted"/>
<dbReference type="EMBL" id="JAFMPT010000013">
    <property type="protein sequence ID" value="MCC1484994.1"/>
    <property type="molecule type" value="Genomic_DNA"/>
</dbReference>
<keyword evidence="1" id="KW-1133">Transmembrane helix</keyword>
<evidence type="ECO:0000313" key="2">
    <source>
        <dbReference type="EMBL" id="MCC1484994.1"/>
    </source>
</evidence>
<protein>
    <submittedName>
        <fullName evidence="2">Uncharacterized protein</fullName>
    </submittedName>
</protein>
<keyword evidence="3" id="KW-1185">Reference proteome</keyword>
<name>A0ABS8EP48_9FLAO</name>
<reference evidence="3" key="2">
    <citation type="submission" date="2023-07" db="EMBL/GenBank/DDBJ databases">
        <title>Genome of Winogradskyella sp. E313.</title>
        <authorList>
            <person name="Zhou Y."/>
        </authorList>
    </citation>
    <scope>NUCLEOTIDE SEQUENCE [LARGE SCALE GENOMIC DNA]</scope>
    <source>
        <strain evidence="3">E313</strain>
    </source>
</reference>
<sequence length="65" mass="7525">MDILGQILWFLAFLTPLVIFPIVWKISKQKKIYRLLIGLVLSIITSYRLYLISLAIIFRDGMGPT</sequence>
<feature type="transmembrane region" description="Helical" evidence="1">
    <location>
        <begin position="6"/>
        <end position="24"/>
    </location>
</feature>
<feature type="transmembrane region" description="Helical" evidence="1">
    <location>
        <begin position="36"/>
        <end position="58"/>
    </location>
</feature>
<comment type="caution">
    <text evidence="2">The sequence shown here is derived from an EMBL/GenBank/DDBJ whole genome shotgun (WGS) entry which is preliminary data.</text>
</comment>
<accession>A0ABS8EP48</accession>